<feature type="domain" description="Cytochrome C biogenesis protein transmembrane" evidence="8">
    <location>
        <begin position="152"/>
        <end position="222"/>
    </location>
</feature>
<dbReference type="InterPro" id="IPR051790">
    <property type="entry name" value="Cytochrome_c-biogenesis_DsbD"/>
</dbReference>
<dbReference type="InterPro" id="IPR003834">
    <property type="entry name" value="Cyt_c_assmbl_TM_dom"/>
</dbReference>
<evidence type="ECO:0000256" key="6">
    <source>
        <dbReference type="SAM" id="MobiDB-lite"/>
    </source>
</evidence>
<evidence type="ECO:0000256" key="1">
    <source>
        <dbReference type="ARBA" id="ARBA00004141"/>
    </source>
</evidence>
<dbReference type="PANTHER" id="PTHR31272:SF4">
    <property type="entry name" value="CYTOCHROME C-TYPE BIOGENESIS PROTEIN HI_1454-RELATED"/>
    <property type="match status" value="1"/>
</dbReference>
<evidence type="ECO:0000313" key="9">
    <source>
        <dbReference type="EMBL" id="GAA4383488.1"/>
    </source>
</evidence>
<feature type="transmembrane region" description="Helical" evidence="7">
    <location>
        <begin position="75"/>
        <end position="96"/>
    </location>
</feature>
<comment type="subcellular location">
    <subcellularLocation>
        <location evidence="1">Membrane</location>
        <topology evidence="1">Multi-pass membrane protein</topology>
    </subcellularLocation>
</comment>
<proteinExistence type="inferred from homology"/>
<protein>
    <submittedName>
        <fullName evidence="9">Cytochrome c biogenesis CcdA family protein</fullName>
    </submittedName>
</protein>
<accession>A0ABP8J1U4</accession>
<evidence type="ECO:0000256" key="5">
    <source>
        <dbReference type="ARBA" id="ARBA00023136"/>
    </source>
</evidence>
<keyword evidence="3 7" id="KW-0812">Transmembrane</keyword>
<evidence type="ECO:0000256" key="3">
    <source>
        <dbReference type="ARBA" id="ARBA00022692"/>
    </source>
</evidence>
<sequence length="380" mass="38429">MTIGIIAAFLGGVLALLSPCGALLVPAFFAFTTAGAGWLLLRTGIFLLGLLTILLPMGAGAGLIGSLLTEHRSTLILVSGAVLVVLGILQILGIGFDLGARLPGGARAATASAGPRGARRDTGLSGTAGGAEPADRAGGTGSADRAGGVPGLLSSYVLGIVSGVAGFCTGPILGAVLTMAASAGTAASGLLLLFVYALGIAAPMLVIATVWQRLGASRLRWLRGRRITVGGREFHSTQVIGGLVFIAVGLVFMLTNGLIGVPEVLSMTVASWLQSTVLGLPAWANVLIGAALLVILWFVVLTPLTAPGRALGFPAGETWADAARRSRQGGPAAATAPRSGPGSAAREDEAEGEPGAAHDSPAEVVFASRRERLRAERRRR</sequence>
<evidence type="ECO:0000256" key="2">
    <source>
        <dbReference type="ARBA" id="ARBA00006143"/>
    </source>
</evidence>
<dbReference type="PANTHER" id="PTHR31272">
    <property type="entry name" value="CYTOCHROME C-TYPE BIOGENESIS PROTEIN HI_1454-RELATED"/>
    <property type="match status" value="1"/>
</dbReference>
<feature type="transmembrane region" description="Helical" evidence="7">
    <location>
        <begin position="190"/>
        <end position="211"/>
    </location>
</feature>
<dbReference type="Proteomes" id="UP001500642">
    <property type="component" value="Unassembled WGS sequence"/>
</dbReference>
<gene>
    <name evidence="9" type="ORF">GCM10023167_03050</name>
</gene>
<reference evidence="10" key="1">
    <citation type="journal article" date="2019" name="Int. J. Syst. Evol. Microbiol.">
        <title>The Global Catalogue of Microorganisms (GCM) 10K type strain sequencing project: providing services to taxonomists for standard genome sequencing and annotation.</title>
        <authorList>
            <consortium name="The Broad Institute Genomics Platform"/>
            <consortium name="The Broad Institute Genome Sequencing Center for Infectious Disease"/>
            <person name="Wu L."/>
            <person name="Ma J."/>
        </authorList>
    </citation>
    <scope>NUCLEOTIDE SEQUENCE [LARGE SCALE GENOMIC DNA]</scope>
    <source>
        <strain evidence="10">JCM 17808</strain>
    </source>
</reference>
<dbReference type="Pfam" id="PF02683">
    <property type="entry name" value="DsbD_TM"/>
    <property type="match status" value="1"/>
</dbReference>
<feature type="transmembrane region" description="Helical" evidence="7">
    <location>
        <begin position="239"/>
        <end position="265"/>
    </location>
</feature>
<feature type="region of interest" description="Disordered" evidence="6">
    <location>
        <begin position="108"/>
        <end position="143"/>
    </location>
</feature>
<feature type="transmembrane region" description="Helical" evidence="7">
    <location>
        <begin position="277"/>
        <end position="300"/>
    </location>
</feature>
<feature type="transmembrane region" description="Helical" evidence="7">
    <location>
        <begin position="156"/>
        <end position="178"/>
    </location>
</feature>
<dbReference type="EMBL" id="BAABGL010000002">
    <property type="protein sequence ID" value="GAA4383488.1"/>
    <property type="molecule type" value="Genomic_DNA"/>
</dbReference>
<evidence type="ECO:0000256" key="7">
    <source>
        <dbReference type="SAM" id="Phobius"/>
    </source>
</evidence>
<feature type="region of interest" description="Disordered" evidence="6">
    <location>
        <begin position="322"/>
        <end position="368"/>
    </location>
</feature>
<comment type="caution">
    <text evidence="9">The sequence shown here is derived from an EMBL/GenBank/DDBJ whole genome shotgun (WGS) entry which is preliminary data.</text>
</comment>
<feature type="transmembrane region" description="Helical" evidence="7">
    <location>
        <begin position="46"/>
        <end position="68"/>
    </location>
</feature>
<keyword evidence="5 7" id="KW-0472">Membrane</keyword>
<name>A0ABP8J1U4_9MICO</name>
<comment type="similarity">
    <text evidence="2">Belongs to the DsbD family.</text>
</comment>
<evidence type="ECO:0000313" key="10">
    <source>
        <dbReference type="Proteomes" id="UP001500642"/>
    </source>
</evidence>
<keyword evidence="4 7" id="KW-1133">Transmembrane helix</keyword>
<evidence type="ECO:0000259" key="8">
    <source>
        <dbReference type="Pfam" id="PF02683"/>
    </source>
</evidence>
<evidence type="ECO:0000256" key="4">
    <source>
        <dbReference type="ARBA" id="ARBA00022989"/>
    </source>
</evidence>
<organism evidence="9 10">
    <name type="scientific">Brevibacterium pityocampae</name>
    <dbReference type="NCBI Taxonomy" id="506594"/>
    <lineage>
        <taxon>Bacteria</taxon>
        <taxon>Bacillati</taxon>
        <taxon>Actinomycetota</taxon>
        <taxon>Actinomycetes</taxon>
        <taxon>Micrococcales</taxon>
        <taxon>Brevibacteriaceae</taxon>
        <taxon>Brevibacterium</taxon>
    </lineage>
</organism>
<keyword evidence="10" id="KW-1185">Reference proteome</keyword>
<dbReference type="RefSeq" id="WP_345029279.1">
    <property type="nucleotide sequence ID" value="NZ_BAABGL010000002.1"/>
</dbReference>